<name>A0A849KQ46_9RHOB</name>
<protein>
    <submittedName>
        <fullName evidence="1">Uncharacterized protein</fullName>
    </submittedName>
</protein>
<comment type="caution">
    <text evidence="1">The sequence shown here is derived from an EMBL/GenBank/DDBJ whole genome shotgun (WGS) entry which is preliminary data.</text>
</comment>
<proteinExistence type="predicted"/>
<reference evidence="1 2" key="1">
    <citation type="submission" date="2020-05" db="EMBL/GenBank/DDBJ databases">
        <title>Gimesia benthica sp. nov., a novel planctomycete isolated from a deep-sea water sample of the Northwest Indian Ocean.</title>
        <authorList>
            <person name="Wang J."/>
            <person name="Ruan C."/>
            <person name="Song L."/>
            <person name="Zhu Y."/>
            <person name="Li A."/>
            <person name="Zheng X."/>
            <person name="Wang L."/>
            <person name="Lu Z."/>
            <person name="Huang Y."/>
            <person name="Du W."/>
            <person name="Zhou Y."/>
            <person name="Huang L."/>
            <person name="Dai X."/>
        </authorList>
    </citation>
    <scope>NUCLEOTIDE SEQUENCE [LARGE SCALE GENOMIC DNA]</scope>
    <source>
        <strain evidence="1 2">YYQ-30</strain>
    </source>
</reference>
<keyword evidence="2" id="KW-1185">Reference proteome</keyword>
<dbReference type="RefSeq" id="WP_171321514.1">
    <property type="nucleotide sequence ID" value="NZ_JABFBC010000001.1"/>
</dbReference>
<accession>A0A849KQ46</accession>
<sequence>MKAFLNRIVTAIRKRAAYEHTVAALSRLPLDVKLDLDIYQGDVRAIAHRAVYGA</sequence>
<organism evidence="1 2">
    <name type="scientific">Halovulum dunhuangense</name>
    <dbReference type="NCBI Taxonomy" id="1505036"/>
    <lineage>
        <taxon>Bacteria</taxon>
        <taxon>Pseudomonadati</taxon>
        <taxon>Pseudomonadota</taxon>
        <taxon>Alphaproteobacteria</taxon>
        <taxon>Rhodobacterales</taxon>
        <taxon>Paracoccaceae</taxon>
        <taxon>Halovulum</taxon>
    </lineage>
</organism>
<evidence type="ECO:0000313" key="1">
    <source>
        <dbReference type="EMBL" id="NNU78949.1"/>
    </source>
</evidence>
<dbReference type="AlphaFoldDB" id="A0A849KQ46"/>
<dbReference type="Proteomes" id="UP000572377">
    <property type="component" value="Unassembled WGS sequence"/>
</dbReference>
<dbReference type="EMBL" id="JABFBC010000001">
    <property type="protein sequence ID" value="NNU78949.1"/>
    <property type="molecule type" value="Genomic_DNA"/>
</dbReference>
<gene>
    <name evidence="1" type="ORF">HMH01_00730</name>
</gene>
<evidence type="ECO:0000313" key="2">
    <source>
        <dbReference type="Proteomes" id="UP000572377"/>
    </source>
</evidence>